<protein>
    <submittedName>
        <fullName evidence="2">Unsaturated rhamnogalacturonyl hydrolase YesR</fullName>
        <ecNumber evidence="2">3.2.1.172</ecNumber>
    </submittedName>
</protein>
<dbReference type="GO" id="GO:0102211">
    <property type="term" value="F:unsaturated rhamnogalacturonyl hydrolase activity"/>
    <property type="evidence" value="ECO:0007669"/>
    <property type="project" value="UniProtKB-EC"/>
</dbReference>
<reference evidence="2 3" key="1">
    <citation type="submission" date="2019-10" db="EMBL/GenBank/DDBJ databases">
        <title>Nocardia macrotermitis sp. nov. and Nocardia aurantia sp. nov., isolated from the gut of fungus growing-termite Macrotermes natalensis.</title>
        <authorList>
            <person name="Benndorf R."/>
            <person name="Schwitalla J."/>
            <person name="Martin K."/>
            <person name="De Beer W."/>
            <person name="Kaster A.-K."/>
            <person name="Vollmers J."/>
            <person name="Poulsen M."/>
            <person name="Beemelmanns C."/>
        </authorList>
    </citation>
    <scope>NUCLEOTIDE SEQUENCE [LARGE SCALE GENOMIC DNA]</scope>
    <source>
        <strain evidence="2 3">RB56</strain>
    </source>
</reference>
<dbReference type="AlphaFoldDB" id="A0A7K0DUD2"/>
<dbReference type="PANTHER" id="PTHR33886">
    <property type="entry name" value="UNSATURATED RHAMNOGALACTURONAN HYDROLASE (EUROFUNG)"/>
    <property type="match status" value="1"/>
</dbReference>
<name>A0A7K0DUD2_9NOCA</name>
<dbReference type="Gene3D" id="1.50.10.10">
    <property type="match status" value="1"/>
</dbReference>
<dbReference type="EMBL" id="WEGI01000011">
    <property type="protein sequence ID" value="MQY29356.1"/>
    <property type="molecule type" value="Genomic_DNA"/>
</dbReference>
<dbReference type="EC" id="3.2.1.172" evidence="2"/>
<dbReference type="InterPro" id="IPR052043">
    <property type="entry name" value="PolySaccharide_Degr_Enz"/>
</dbReference>
<dbReference type="Pfam" id="PF07470">
    <property type="entry name" value="Glyco_hydro_88"/>
    <property type="match status" value="1"/>
</dbReference>
<evidence type="ECO:0000313" key="3">
    <source>
        <dbReference type="Proteomes" id="UP000431401"/>
    </source>
</evidence>
<dbReference type="GO" id="GO:0005975">
    <property type="term" value="P:carbohydrate metabolic process"/>
    <property type="evidence" value="ECO:0007669"/>
    <property type="project" value="InterPro"/>
</dbReference>
<accession>A0A7K0DUD2</accession>
<dbReference type="SUPFAM" id="SSF48208">
    <property type="entry name" value="Six-hairpin glycosidases"/>
    <property type="match status" value="1"/>
</dbReference>
<comment type="caution">
    <text evidence="2">The sequence shown here is derived from an EMBL/GenBank/DDBJ whole genome shotgun (WGS) entry which is preliminary data.</text>
</comment>
<dbReference type="InterPro" id="IPR012341">
    <property type="entry name" value="6hp_glycosidase-like_sf"/>
</dbReference>
<proteinExistence type="predicted"/>
<evidence type="ECO:0000256" key="1">
    <source>
        <dbReference type="ARBA" id="ARBA00022801"/>
    </source>
</evidence>
<gene>
    <name evidence="2" type="primary">yesR</name>
    <name evidence="2" type="ORF">NRB56_49460</name>
</gene>
<dbReference type="InterPro" id="IPR010905">
    <property type="entry name" value="Glyco_hydro_88"/>
</dbReference>
<evidence type="ECO:0000313" key="2">
    <source>
        <dbReference type="EMBL" id="MQY29356.1"/>
    </source>
</evidence>
<sequence length="366" mass="38621">MSAADPSSARRAAPPLPPLPELSAPRLIRIGERLVRRTWAVGLPAWFWGEGVCLLGMLRFARARGAPVPPEVVDWLRRQWDTGIEVTHVNNLAPGAAAVLAAAEYPDLAESAVALGRWFRESPAATRAPNGALEHWPGGVWADTTFMAGVFLGHLGEQLGDPEPVRWFGEQLLAHAEILQDPVTGLFAHGSHRGETIPCFWGRGNAWCALAAVEFLEVAARGRVPVDRAQRTAVAGVLTRQLRALAARQPEHGVWSVLVDDQPENAGILETSAAAGIGAAMLRAAAVLPGCPAEIRAAGWRAVAGALAYVDAAGTLTRVSAGTVLQLIPFGYSVIRDDVQQPWGQGLALHAVAAALAAAEFPAGAP</sequence>
<dbReference type="PANTHER" id="PTHR33886:SF8">
    <property type="entry name" value="UNSATURATED RHAMNOGALACTURONAN HYDROLASE (EUROFUNG)"/>
    <property type="match status" value="1"/>
</dbReference>
<keyword evidence="3" id="KW-1185">Reference proteome</keyword>
<keyword evidence="1 2" id="KW-0378">Hydrolase</keyword>
<keyword evidence="2" id="KW-0326">Glycosidase</keyword>
<dbReference type="InterPro" id="IPR008928">
    <property type="entry name" value="6-hairpin_glycosidase_sf"/>
</dbReference>
<dbReference type="RefSeq" id="WP_153346193.1">
    <property type="nucleotide sequence ID" value="NZ_WEGI01000011.1"/>
</dbReference>
<dbReference type="Proteomes" id="UP000431401">
    <property type="component" value="Unassembled WGS sequence"/>
</dbReference>
<dbReference type="OrthoDB" id="9812931at2"/>
<organism evidence="2 3">
    <name type="scientific">Nocardia aurantia</name>
    <dbReference type="NCBI Taxonomy" id="2585199"/>
    <lineage>
        <taxon>Bacteria</taxon>
        <taxon>Bacillati</taxon>
        <taxon>Actinomycetota</taxon>
        <taxon>Actinomycetes</taxon>
        <taxon>Mycobacteriales</taxon>
        <taxon>Nocardiaceae</taxon>
        <taxon>Nocardia</taxon>
    </lineage>
</organism>